<dbReference type="Proteomes" id="UP001147695">
    <property type="component" value="Unassembled WGS sequence"/>
</dbReference>
<evidence type="ECO:0000313" key="3">
    <source>
        <dbReference type="Proteomes" id="UP001147695"/>
    </source>
</evidence>
<feature type="region of interest" description="Disordered" evidence="1">
    <location>
        <begin position="1"/>
        <end position="31"/>
    </location>
</feature>
<evidence type="ECO:0000256" key="1">
    <source>
        <dbReference type="SAM" id="MobiDB-lite"/>
    </source>
</evidence>
<reference evidence="2" key="2">
    <citation type="journal article" date="2023" name="IMA Fungus">
        <title>Comparative genomic study of the Penicillium genus elucidates a diverse pangenome and 15 lateral gene transfer events.</title>
        <authorList>
            <person name="Petersen C."/>
            <person name="Sorensen T."/>
            <person name="Nielsen M.R."/>
            <person name="Sondergaard T.E."/>
            <person name="Sorensen J.L."/>
            <person name="Fitzpatrick D.A."/>
            <person name="Frisvad J.C."/>
            <person name="Nielsen K.L."/>
        </authorList>
    </citation>
    <scope>NUCLEOTIDE SEQUENCE</scope>
    <source>
        <strain evidence="2">IBT 35673</strain>
    </source>
</reference>
<feature type="compositionally biased region" description="Polar residues" evidence="1">
    <location>
        <begin position="124"/>
        <end position="134"/>
    </location>
</feature>
<accession>A0A9W9U8S0</accession>
<dbReference type="AlphaFoldDB" id="A0A9W9U8S0"/>
<evidence type="ECO:0008006" key="4">
    <source>
        <dbReference type="Google" id="ProtNLM"/>
    </source>
</evidence>
<name>A0A9W9U8S0_PENBR</name>
<evidence type="ECO:0000313" key="2">
    <source>
        <dbReference type="EMBL" id="KAJ5322804.1"/>
    </source>
</evidence>
<dbReference type="EMBL" id="JAPZBQ010000006">
    <property type="protein sequence ID" value="KAJ5322804.1"/>
    <property type="molecule type" value="Genomic_DNA"/>
</dbReference>
<organism evidence="2 3">
    <name type="scientific">Penicillium brevicompactum</name>
    <dbReference type="NCBI Taxonomy" id="5074"/>
    <lineage>
        <taxon>Eukaryota</taxon>
        <taxon>Fungi</taxon>
        <taxon>Dikarya</taxon>
        <taxon>Ascomycota</taxon>
        <taxon>Pezizomycotina</taxon>
        <taxon>Eurotiomycetes</taxon>
        <taxon>Eurotiomycetidae</taxon>
        <taxon>Eurotiales</taxon>
        <taxon>Aspergillaceae</taxon>
        <taxon>Penicillium</taxon>
    </lineage>
</organism>
<feature type="region of interest" description="Disordered" evidence="1">
    <location>
        <begin position="124"/>
        <end position="145"/>
    </location>
</feature>
<gene>
    <name evidence="2" type="ORF">N7452_011093</name>
</gene>
<proteinExistence type="predicted"/>
<sequence length="214" mass="24122">MPKKRAGSESACPQYSRASKRPRAETDPVARQNSVFTNNIYDSESTKIASIPNAKEILDSYEPSIQRDHNDIVKTALYAFLEFLPEDSRHELITDINKTGGNEETFYGVFDNLYTGLRSTMLSRSKPPSVTSPIPKQEQSEALSTSINTPITRQEDFKKSLAKRDDYQCVATGYYDERRYDELGLDDLNLNPIEIEGAHLIPSAYGNRNSNEVT</sequence>
<reference evidence="2" key="1">
    <citation type="submission" date="2022-12" db="EMBL/GenBank/DDBJ databases">
        <authorList>
            <person name="Petersen C."/>
        </authorList>
    </citation>
    <scope>NUCLEOTIDE SEQUENCE</scope>
    <source>
        <strain evidence="2">IBT 35673</strain>
    </source>
</reference>
<protein>
    <recommendedName>
        <fullName evidence="4">HNH nuclease domain-containing protein</fullName>
    </recommendedName>
</protein>
<comment type="caution">
    <text evidence="2">The sequence shown here is derived from an EMBL/GenBank/DDBJ whole genome shotgun (WGS) entry which is preliminary data.</text>
</comment>